<dbReference type="PROSITE" id="PS50287">
    <property type="entry name" value="SRCR_2"/>
    <property type="match status" value="1"/>
</dbReference>
<dbReference type="Gene3D" id="3.10.250.10">
    <property type="entry name" value="SRCR-like domain"/>
    <property type="match status" value="1"/>
</dbReference>
<proteinExistence type="predicted"/>
<evidence type="ECO:0000256" key="1">
    <source>
        <dbReference type="ARBA" id="ARBA00023157"/>
    </source>
</evidence>
<dbReference type="InterPro" id="IPR036772">
    <property type="entry name" value="SRCR-like_dom_sf"/>
</dbReference>
<name>A0A5J5N5T4_MUNRE</name>
<dbReference type="SUPFAM" id="SSF56487">
    <property type="entry name" value="SRCR-like"/>
    <property type="match status" value="1"/>
</dbReference>
<reference evidence="4 5" key="1">
    <citation type="submission" date="2019-06" db="EMBL/GenBank/DDBJ databases">
        <title>Discovery of a novel chromosome fission-fusion reversal in muntjac.</title>
        <authorList>
            <person name="Mudd A.B."/>
            <person name="Bredeson J.V."/>
            <person name="Baum R."/>
            <person name="Hockemeyer D."/>
            <person name="Rokhsar D.S."/>
        </authorList>
    </citation>
    <scope>NUCLEOTIDE SEQUENCE [LARGE SCALE GENOMIC DNA]</scope>
    <source>
        <strain evidence="4">UCam_UCB_Mr</strain>
        <tissue evidence="4">Fibroblast cell line</tissue>
    </source>
</reference>
<evidence type="ECO:0000259" key="3">
    <source>
        <dbReference type="PROSITE" id="PS50287"/>
    </source>
</evidence>
<accession>A0A5J5N5T4</accession>
<dbReference type="Proteomes" id="UP000326062">
    <property type="component" value="Chromosome 1"/>
</dbReference>
<organism evidence="4 5">
    <name type="scientific">Muntiacus reevesi</name>
    <name type="common">Reeves' muntjac</name>
    <name type="synonym">Cervus reevesi</name>
    <dbReference type="NCBI Taxonomy" id="9886"/>
    <lineage>
        <taxon>Eukaryota</taxon>
        <taxon>Metazoa</taxon>
        <taxon>Chordata</taxon>
        <taxon>Craniata</taxon>
        <taxon>Vertebrata</taxon>
        <taxon>Euteleostomi</taxon>
        <taxon>Mammalia</taxon>
        <taxon>Eutheria</taxon>
        <taxon>Laurasiatheria</taxon>
        <taxon>Artiodactyla</taxon>
        <taxon>Ruminantia</taxon>
        <taxon>Pecora</taxon>
        <taxon>Cervidae</taxon>
        <taxon>Muntiacinae</taxon>
        <taxon>Muntiacus</taxon>
    </lineage>
</organism>
<dbReference type="GO" id="GO:0016020">
    <property type="term" value="C:membrane"/>
    <property type="evidence" value="ECO:0007669"/>
    <property type="project" value="InterPro"/>
</dbReference>
<evidence type="ECO:0000313" key="5">
    <source>
        <dbReference type="Proteomes" id="UP000326062"/>
    </source>
</evidence>
<comment type="caution">
    <text evidence="2">Lacks conserved residue(s) required for the propagation of feature annotation.</text>
</comment>
<evidence type="ECO:0000256" key="2">
    <source>
        <dbReference type="PROSITE-ProRule" id="PRU00196"/>
    </source>
</evidence>
<keyword evidence="1" id="KW-1015">Disulfide bond</keyword>
<dbReference type="InterPro" id="IPR001190">
    <property type="entry name" value="SRCR"/>
</dbReference>
<dbReference type="SMART" id="SM00202">
    <property type="entry name" value="SR"/>
    <property type="match status" value="1"/>
</dbReference>
<keyword evidence="5" id="KW-1185">Reference proteome</keyword>
<sequence>MVSEDQQCAGWLEVFYNGTWGSVCQSPMDEVTVSIICRQLGCGDMSFWPMEIQFMLSKGGSLHLMCR</sequence>
<dbReference type="EMBL" id="VCEB01000001">
    <property type="protein sequence ID" value="KAB0387273.1"/>
    <property type="molecule type" value="Genomic_DNA"/>
</dbReference>
<comment type="caution">
    <text evidence="4">The sequence shown here is derived from an EMBL/GenBank/DDBJ whole genome shotgun (WGS) entry which is preliminary data.</text>
</comment>
<dbReference type="AlphaFoldDB" id="A0A5J5N5T4"/>
<evidence type="ECO:0000313" key="4">
    <source>
        <dbReference type="EMBL" id="KAB0387273.1"/>
    </source>
</evidence>
<protein>
    <recommendedName>
        <fullName evidence="3">SRCR domain-containing protein</fullName>
    </recommendedName>
</protein>
<gene>
    <name evidence="4" type="ORF">FD755_002229</name>
</gene>
<feature type="domain" description="SRCR" evidence="3">
    <location>
        <begin position="1"/>
        <end position="44"/>
    </location>
</feature>
<dbReference type="Pfam" id="PF00530">
    <property type="entry name" value="SRCR"/>
    <property type="match status" value="1"/>
</dbReference>